<comment type="similarity">
    <text evidence="4 12">In the N-terminal section; belongs to the cytidine and deoxycytidylate deaminase family.</text>
</comment>
<evidence type="ECO:0000256" key="1">
    <source>
        <dbReference type="ARBA" id="ARBA00002151"/>
    </source>
</evidence>
<reference evidence="15" key="1">
    <citation type="journal article" date="2019" name="Int. J. Syst. Evol. Microbiol.">
        <title>The Global Catalogue of Microorganisms (GCM) 10K type strain sequencing project: providing services to taxonomists for standard genome sequencing and annotation.</title>
        <authorList>
            <consortium name="The Broad Institute Genomics Platform"/>
            <consortium name="The Broad Institute Genome Sequencing Center for Infectious Disease"/>
            <person name="Wu L."/>
            <person name="Ma J."/>
        </authorList>
    </citation>
    <scope>NUCLEOTIDE SEQUENCE [LARGE SCALE GENOMIC DNA]</scope>
    <source>
        <strain evidence="15">JCM 17666</strain>
    </source>
</reference>
<dbReference type="InterPro" id="IPR050765">
    <property type="entry name" value="Riboflavin_Biosynth_HTPR"/>
</dbReference>
<dbReference type="Gene3D" id="3.40.430.10">
    <property type="entry name" value="Dihydrofolate Reductase, subunit A"/>
    <property type="match status" value="1"/>
</dbReference>
<evidence type="ECO:0000256" key="2">
    <source>
        <dbReference type="ARBA" id="ARBA00004882"/>
    </source>
</evidence>
<dbReference type="PIRSF" id="PIRSF006769">
    <property type="entry name" value="RibD"/>
    <property type="match status" value="1"/>
</dbReference>
<dbReference type="InterPro" id="IPR011549">
    <property type="entry name" value="RibD_C"/>
</dbReference>
<comment type="cofactor">
    <cofactor evidence="12">
        <name>Zn(2+)</name>
        <dbReference type="ChEBI" id="CHEBI:29105"/>
    </cofactor>
    <text evidence="12">Binds 1 zinc ion.</text>
</comment>
<evidence type="ECO:0000256" key="5">
    <source>
        <dbReference type="ARBA" id="ARBA00007417"/>
    </source>
</evidence>
<dbReference type="SUPFAM" id="SSF53597">
    <property type="entry name" value="Dihydrofolate reductase-like"/>
    <property type="match status" value="1"/>
</dbReference>
<dbReference type="InterPro" id="IPR016192">
    <property type="entry name" value="APOBEC/CMP_deaminase_Zn-bd"/>
</dbReference>
<organism evidence="14 15">
    <name type="scientific">Pigmentiphaga soli</name>
    <dbReference type="NCBI Taxonomy" id="1007095"/>
    <lineage>
        <taxon>Bacteria</taxon>
        <taxon>Pseudomonadati</taxon>
        <taxon>Pseudomonadota</taxon>
        <taxon>Betaproteobacteria</taxon>
        <taxon>Burkholderiales</taxon>
        <taxon>Alcaligenaceae</taxon>
        <taxon>Pigmentiphaga</taxon>
    </lineage>
</organism>
<feature type="domain" description="CMP/dCMP-type deaminase" evidence="13">
    <location>
        <begin position="7"/>
        <end position="132"/>
    </location>
</feature>
<accession>A0ABP8GTG6</accession>
<evidence type="ECO:0000256" key="9">
    <source>
        <dbReference type="ARBA" id="ARBA00022857"/>
    </source>
</evidence>
<evidence type="ECO:0000313" key="14">
    <source>
        <dbReference type="EMBL" id="GAA4329679.1"/>
    </source>
</evidence>
<dbReference type="RefSeq" id="WP_345248246.1">
    <property type="nucleotide sequence ID" value="NZ_BAABFO010000006.1"/>
</dbReference>
<dbReference type="CDD" id="cd01284">
    <property type="entry name" value="Riboflavin_deaminase-reductase"/>
    <property type="match status" value="1"/>
</dbReference>
<sequence length="381" mass="41111">MTDGRRPEDVRWMRRALELANGSLYLTSPNPRVGCVIVRDGRVLGEGATQAVGGPHAEVCALRDADARGESVRGATVYVTLEPCSHHGRTPPCADALVAAAPARVVAAMGDPNPRVAGGGFARLRAAGIEVETGVCLDEALALNTGFVARMGRGTPWLWMKIAASLDGRTALRNGRSKWITGEAARADGHHWRARSCAVLTGIGTVLADDPKLDVRYVETLRQPRKIVLDPRLELPLDARLLDGTETLVFTTREDPVRSSQLAGRNARLICLPGPDGRVDLPAMMRWLGEHEVNEVHVEAGERLNGALLRAGVVDELITYLAPVLLGDAVGMARLPVLDDLAQARRFGFFDVQCVGADLRVRARSPARWNALRALACESTR</sequence>
<dbReference type="EC" id="3.5.4.26" evidence="12"/>
<dbReference type="PROSITE" id="PS51747">
    <property type="entry name" value="CYT_DCMP_DEAMINASES_2"/>
    <property type="match status" value="1"/>
</dbReference>
<dbReference type="NCBIfam" id="TIGR00326">
    <property type="entry name" value="eubact_ribD"/>
    <property type="match status" value="1"/>
</dbReference>
<evidence type="ECO:0000256" key="10">
    <source>
        <dbReference type="ARBA" id="ARBA00023002"/>
    </source>
</evidence>
<evidence type="ECO:0000313" key="15">
    <source>
        <dbReference type="Proteomes" id="UP001501671"/>
    </source>
</evidence>
<comment type="pathway">
    <text evidence="2 12">Cofactor biosynthesis; riboflavin biosynthesis; 5-amino-6-(D-ribitylamino)uracil from GTP: step 2/4.</text>
</comment>
<keyword evidence="7 12" id="KW-0479">Metal-binding</keyword>
<dbReference type="Pfam" id="PF00383">
    <property type="entry name" value="dCMP_cyt_deam_1"/>
    <property type="match status" value="1"/>
</dbReference>
<keyword evidence="10 12" id="KW-0560">Oxidoreductase</keyword>
<dbReference type="InterPro" id="IPR024072">
    <property type="entry name" value="DHFR-like_dom_sf"/>
</dbReference>
<keyword evidence="6 12" id="KW-0686">Riboflavin biosynthesis</keyword>
<gene>
    <name evidence="14" type="primary">ribD</name>
    <name evidence="14" type="ORF">GCM10023144_16770</name>
</gene>
<dbReference type="EMBL" id="BAABFO010000006">
    <property type="protein sequence ID" value="GAA4329679.1"/>
    <property type="molecule type" value="Genomic_DNA"/>
</dbReference>
<dbReference type="InterPro" id="IPR004794">
    <property type="entry name" value="Eubact_RibD"/>
</dbReference>
<evidence type="ECO:0000256" key="4">
    <source>
        <dbReference type="ARBA" id="ARBA00005259"/>
    </source>
</evidence>
<comment type="caution">
    <text evidence="14">The sequence shown here is derived from an EMBL/GenBank/DDBJ whole genome shotgun (WGS) entry which is preliminary data.</text>
</comment>
<protein>
    <recommendedName>
        <fullName evidence="12">Riboflavin biosynthesis protein RibD</fullName>
    </recommendedName>
    <domain>
        <recommendedName>
            <fullName evidence="12">Diaminohydroxyphosphoribosylaminopyrimidine deaminase</fullName>
            <shortName evidence="12">DRAP deaminase</shortName>
            <ecNumber evidence="12">3.5.4.26</ecNumber>
        </recommendedName>
        <alternativeName>
            <fullName evidence="12">Riboflavin-specific deaminase</fullName>
        </alternativeName>
    </domain>
    <domain>
        <recommendedName>
            <fullName evidence="12">5-amino-6-(5-phosphoribosylamino)uracil reductase</fullName>
            <ecNumber evidence="12">1.1.1.193</ecNumber>
        </recommendedName>
        <alternativeName>
            <fullName evidence="12">HTP reductase</fullName>
        </alternativeName>
    </domain>
</protein>
<comment type="similarity">
    <text evidence="5 12">In the C-terminal section; belongs to the HTP reductase family.</text>
</comment>
<keyword evidence="9 12" id="KW-0521">NADP</keyword>
<dbReference type="SUPFAM" id="SSF53927">
    <property type="entry name" value="Cytidine deaminase-like"/>
    <property type="match status" value="1"/>
</dbReference>
<comment type="pathway">
    <text evidence="3 12">Cofactor biosynthesis; riboflavin biosynthesis; 5-amino-6-(D-ribitylamino)uracil from GTP: step 3/4.</text>
</comment>
<dbReference type="Proteomes" id="UP001501671">
    <property type="component" value="Unassembled WGS sequence"/>
</dbReference>
<dbReference type="Gene3D" id="3.40.140.10">
    <property type="entry name" value="Cytidine Deaminase, domain 2"/>
    <property type="match status" value="1"/>
</dbReference>
<dbReference type="EC" id="1.1.1.193" evidence="12"/>
<comment type="catalytic activity">
    <reaction evidence="12">
        <text>2,5-diamino-6-hydroxy-4-(5-phosphoribosylamino)-pyrimidine + H2O + H(+) = 5-amino-6-(5-phospho-D-ribosylamino)uracil + NH4(+)</text>
        <dbReference type="Rhea" id="RHEA:21868"/>
        <dbReference type="ChEBI" id="CHEBI:15377"/>
        <dbReference type="ChEBI" id="CHEBI:15378"/>
        <dbReference type="ChEBI" id="CHEBI:28938"/>
        <dbReference type="ChEBI" id="CHEBI:58453"/>
        <dbReference type="ChEBI" id="CHEBI:58614"/>
        <dbReference type="EC" id="3.5.4.26"/>
    </reaction>
</comment>
<keyword evidence="8 12" id="KW-0862">Zinc</keyword>
<comment type="function">
    <text evidence="1 12">Converts 2,5-diamino-6-(ribosylamino)-4(3h)-pyrimidinone 5'-phosphate into 5-amino-6-(ribosylamino)-2,4(1h,3h)-pyrimidinedione 5'-phosphate.</text>
</comment>
<name>A0ABP8GTG6_9BURK</name>
<evidence type="ECO:0000256" key="8">
    <source>
        <dbReference type="ARBA" id="ARBA00022833"/>
    </source>
</evidence>
<keyword evidence="15" id="KW-1185">Reference proteome</keyword>
<dbReference type="InterPro" id="IPR016193">
    <property type="entry name" value="Cytidine_deaminase-like"/>
</dbReference>
<dbReference type="PANTHER" id="PTHR38011:SF7">
    <property type="entry name" value="2,5-DIAMINO-6-RIBOSYLAMINO-4(3H)-PYRIMIDINONE 5'-PHOSPHATE REDUCTASE"/>
    <property type="match status" value="1"/>
</dbReference>
<keyword evidence="12" id="KW-0378">Hydrolase</keyword>
<keyword evidence="11" id="KW-0511">Multifunctional enzyme</keyword>
<dbReference type="PANTHER" id="PTHR38011">
    <property type="entry name" value="DIHYDROFOLATE REDUCTASE FAMILY PROTEIN (AFU_ORTHOLOGUE AFUA_8G06820)"/>
    <property type="match status" value="1"/>
</dbReference>
<dbReference type="Pfam" id="PF01872">
    <property type="entry name" value="RibD_C"/>
    <property type="match status" value="1"/>
</dbReference>
<dbReference type="InterPro" id="IPR002125">
    <property type="entry name" value="CMP_dCMP_dom"/>
</dbReference>
<comment type="catalytic activity">
    <reaction evidence="12">
        <text>5-amino-6-(5-phospho-D-ribitylamino)uracil + NADP(+) = 5-amino-6-(5-phospho-D-ribosylamino)uracil + NADPH + H(+)</text>
        <dbReference type="Rhea" id="RHEA:17845"/>
        <dbReference type="ChEBI" id="CHEBI:15378"/>
        <dbReference type="ChEBI" id="CHEBI:57783"/>
        <dbReference type="ChEBI" id="CHEBI:58349"/>
        <dbReference type="ChEBI" id="CHEBI:58421"/>
        <dbReference type="ChEBI" id="CHEBI:58453"/>
        <dbReference type="EC" id="1.1.1.193"/>
    </reaction>
</comment>
<evidence type="ECO:0000256" key="3">
    <source>
        <dbReference type="ARBA" id="ARBA00004910"/>
    </source>
</evidence>
<evidence type="ECO:0000256" key="12">
    <source>
        <dbReference type="PIRNR" id="PIRNR006769"/>
    </source>
</evidence>
<evidence type="ECO:0000256" key="11">
    <source>
        <dbReference type="ARBA" id="ARBA00023268"/>
    </source>
</evidence>
<dbReference type="PROSITE" id="PS00903">
    <property type="entry name" value="CYT_DCMP_DEAMINASES_1"/>
    <property type="match status" value="1"/>
</dbReference>
<evidence type="ECO:0000256" key="6">
    <source>
        <dbReference type="ARBA" id="ARBA00022619"/>
    </source>
</evidence>
<dbReference type="InterPro" id="IPR002734">
    <property type="entry name" value="RibDG_C"/>
</dbReference>
<evidence type="ECO:0000259" key="13">
    <source>
        <dbReference type="PROSITE" id="PS51747"/>
    </source>
</evidence>
<proteinExistence type="inferred from homology"/>
<dbReference type="NCBIfam" id="TIGR00227">
    <property type="entry name" value="ribD_Cterm"/>
    <property type="match status" value="1"/>
</dbReference>
<evidence type="ECO:0000256" key="7">
    <source>
        <dbReference type="ARBA" id="ARBA00022723"/>
    </source>
</evidence>